<dbReference type="PANTHER" id="PTHR16026">
    <property type="entry name" value="CARTILAGE ACIDIC PROTEIN 1"/>
    <property type="match status" value="1"/>
</dbReference>
<comment type="caution">
    <text evidence="4">The sequence shown here is derived from an EMBL/GenBank/DDBJ whole genome shotgun (WGS) entry which is preliminary data.</text>
</comment>
<dbReference type="Gene3D" id="2.130.10.130">
    <property type="entry name" value="Integrin alpha, N-terminal"/>
    <property type="match status" value="2"/>
</dbReference>
<dbReference type="InterPro" id="IPR028994">
    <property type="entry name" value="Integrin_alpha_N"/>
</dbReference>
<dbReference type="InterPro" id="IPR013517">
    <property type="entry name" value="FG-GAP"/>
</dbReference>
<dbReference type="InterPro" id="IPR011519">
    <property type="entry name" value="UnbV_ASPIC"/>
</dbReference>
<sequence>MPSQMFKNHGKYLRALLPWRQVEKRNSRLCMASQWPRRARYLAILVTWAIASLVVFYPVRSLAYQNSADATRKNNAHNATQENRIRFEDLVEKSGIRFQLTNSLSSQRYSIETMLAGVALFDYNNDGLLDIFFTNGATIPSLEKSNPRYWNRLYRNNGDGTFTDVTVQAGVQGVGYSMGVAAGDYDNDGFVDLYVTGVNRNQLLHNNGDGTFTDVTEKAGVAGILPGYGKPWAVTAGWFDYNNDGRLDLLVIDYLDYNIATAKLCSIGDVRTYCAPGNFKGTPNILYRNNGDGTFTDVSKQSHIAQYVGKGMGLAFADYDNDGFTDVFVSNDSFPNFLLHNNGDGTFEDVALEAGVAYTANGSLVAGMGTDFRDLNNDGQPDIFHTAMYGNTFPLYRNDNGQFNEITDTSGITAFSRRMTAWSTGAYDFDNDGWKDLFVDGGAILDNEQEVLHRPTLQPNGLLHNNGNFTFTDASATAGTAFMALRSHRGAAFGDLNNDGAVDIVTSSINARPQILMNRTANGNHWILLKLVGTRDNRDGLGTKVKITTSEGVQYNEATTAVGYNSSSDKRVHFGLGKATTIERIELAWPTGVKQTLTNVKADQVLTMVEPR</sequence>
<dbReference type="Pfam" id="PF13517">
    <property type="entry name" value="FG-GAP_3"/>
    <property type="match status" value="3"/>
</dbReference>
<evidence type="ECO:0000256" key="2">
    <source>
        <dbReference type="SAM" id="Phobius"/>
    </source>
</evidence>
<keyword evidence="5" id="KW-1185">Reference proteome</keyword>
<keyword evidence="2" id="KW-0472">Membrane</keyword>
<dbReference type="PANTHER" id="PTHR16026:SF0">
    <property type="entry name" value="CARTILAGE ACIDIC PROTEIN 1"/>
    <property type="match status" value="1"/>
</dbReference>
<feature type="domain" description="ASPIC/UnbV" evidence="3">
    <location>
        <begin position="540"/>
        <end position="607"/>
    </location>
</feature>
<evidence type="ECO:0000259" key="3">
    <source>
        <dbReference type="Pfam" id="PF07593"/>
    </source>
</evidence>
<keyword evidence="2" id="KW-1133">Transmembrane helix</keyword>
<gene>
    <name evidence="4" type="ORF">ACFPT7_21985</name>
</gene>
<accession>A0ABW1EL70</accession>
<evidence type="ECO:0000313" key="4">
    <source>
        <dbReference type="EMBL" id="MFC5864994.1"/>
    </source>
</evidence>
<reference evidence="5" key="1">
    <citation type="journal article" date="2019" name="Int. J. Syst. Evol. Microbiol.">
        <title>The Global Catalogue of Microorganisms (GCM) 10K type strain sequencing project: providing services to taxonomists for standard genome sequencing and annotation.</title>
        <authorList>
            <consortium name="The Broad Institute Genomics Platform"/>
            <consortium name="The Broad Institute Genome Sequencing Center for Infectious Disease"/>
            <person name="Wu L."/>
            <person name="Ma J."/>
        </authorList>
    </citation>
    <scope>NUCLEOTIDE SEQUENCE [LARGE SCALE GENOMIC DNA]</scope>
    <source>
        <strain evidence="5">JCM 4087</strain>
    </source>
</reference>
<dbReference type="InterPro" id="IPR027039">
    <property type="entry name" value="Crtac1"/>
</dbReference>
<dbReference type="Proteomes" id="UP001596091">
    <property type="component" value="Unassembled WGS sequence"/>
</dbReference>
<evidence type="ECO:0000256" key="1">
    <source>
        <dbReference type="ARBA" id="ARBA00022729"/>
    </source>
</evidence>
<name>A0ABW1EL70_9BACT</name>
<dbReference type="Pfam" id="PF07593">
    <property type="entry name" value="UnbV_ASPIC"/>
    <property type="match status" value="1"/>
</dbReference>
<dbReference type="EMBL" id="JBHSPH010000010">
    <property type="protein sequence ID" value="MFC5864994.1"/>
    <property type="molecule type" value="Genomic_DNA"/>
</dbReference>
<dbReference type="SUPFAM" id="SSF69318">
    <property type="entry name" value="Integrin alpha N-terminal domain"/>
    <property type="match status" value="1"/>
</dbReference>
<evidence type="ECO:0000313" key="5">
    <source>
        <dbReference type="Proteomes" id="UP001596091"/>
    </source>
</evidence>
<feature type="transmembrane region" description="Helical" evidence="2">
    <location>
        <begin position="41"/>
        <end position="59"/>
    </location>
</feature>
<proteinExistence type="predicted"/>
<protein>
    <submittedName>
        <fullName evidence="4">CRTAC1 family protein</fullName>
    </submittedName>
</protein>
<keyword evidence="2" id="KW-0812">Transmembrane</keyword>
<dbReference type="RefSeq" id="WP_263332166.1">
    <property type="nucleotide sequence ID" value="NZ_JAGSYH010000001.1"/>
</dbReference>
<keyword evidence="1" id="KW-0732">Signal</keyword>
<organism evidence="4 5">
    <name type="scientific">Acidicapsa dinghuensis</name>
    <dbReference type="NCBI Taxonomy" id="2218256"/>
    <lineage>
        <taxon>Bacteria</taxon>
        <taxon>Pseudomonadati</taxon>
        <taxon>Acidobacteriota</taxon>
        <taxon>Terriglobia</taxon>
        <taxon>Terriglobales</taxon>
        <taxon>Acidobacteriaceae</taxon>
        <taxon>Acidicapsa</taxon>
    </lineage>
</organism>